<dbReference type="AlphaFoldDB" id="A0AAW0LGY5"/>
<evidence type="ECO:0000313" key="1">
    <source>
        <dbReference type="EMBL" id="KAK7850152.1"/>
    </source>
</evidence>
<sequence length="104" mass="11724">MALALYKRWTRLLSQLTRTSDYERLLVSSILLQACCQYFGLCGQLPKKERTNNDTLFSLLSAEFDLEVHVYDACSRCYGGAGLCVLDKNGKFQCAIAKKGMDIE</sequence>
<accession>A0AAW0LGY5</accession>
<keyword evidence="2" id="KW-1185">Reference proteome</keyword>
<protein>
    <submittedName>
        <fullName evidence="1">Uncharacterized protein</fullName>
    </submittedName>
</protein>
<proteinExistence type="predicted"/>
<organism evidence="1 2">
    <name type="scientific">Quercus suber</name>
    <name type="common">Cork oak</name>
    <dbReference type="NCBI Taxonomy" id="58331"/>
    <lineage>
        <taxon>Eukaryota</taxon>
        <taxon>Viridiplantae</taxon>
        <taxon>Streptophyta</taxon>
        <taxon>Embryophyta</taxon>
        <taxon>Tracheophyta</taxon>
        <taxon>Spermatophyta</taxon>
        <taxon>Magnoliopsida</taxon>
        <taxon>eudicotyledons</taxon>
        <taxon>Gunneridae</taxon>
        <taxon>Pentapetalae</taxon>
        <taxon>rosids</taxon>
        <taxon>fabids</taxon>
        <taxon>Fagales</taxon>
        <taxon>Fagaceae</taxon>
        <taxon>Quercus</taxon>
    </lineage>
</organism>
<evidence type="ECO:0000313" key="2">
    <source>
        <dbReference type="Proteomes" id="UP000237347"/>
    </source>
</evidence>
<comment type="caution">
    <text evidence="1">The sequence shown here is derived from an EMBL/GenBank/DDBJ whole genome shotgun (WGS) entry which is preliminary data.</text>
</comment>
<dbReference type="Proteomes" id="UP000237347">
    <property type="component" value="Unassembled WGS sequence"/>
</dbReference>
<name>A0AAW0LGY5_QUESU</name>
<reference evidence="1 2" key="1">
    <citation type="journal article" date="2018" name="Sci. Data">
        <title>The draft genome sequence of cork oak.</title>
        <authorList>
            <person name="Ramos A.M."/>
            <person name="Usie A."/>
            <person name="Barbosa P."/>
            <person name="Barros P.M."/>
            <person name="Capote T."/>
            <person name="Chaves I."/>
            <person name="Simoes F."/>
            <person name="Abreu I."/>
            <person name="Carrasquinho I."/>
            <person name="Faro C."/>
            <person name="Guimaraes J.B."/>
            <person name="Mendonca D."/>
            <person name="Nobrega F."/>
            <person name="Rodrigues L."/>
            <person name="Saibo N.J.M."/>
            <person name="Varela M.C."/>
            <person name="Egas C."/>
            <person name="Matos J."/>
            <person name="Miguel C.M."/>
            <person name="Oliveira M.M."/>
            <person name="Ricardo C.P."/>
            <person name="Goncalves S."/>
        </authorList>
    </citation>
    <scope>NUCLEOTIDE SEQUENCE [LARGE SCALE GENOMIC DNA]</scope>
    <source>
        <strain evidence="2">cv. HL8</strain>
    </source>
</reference>
<gene>
    <name evidence="1" type="ORF">CFP56_001503</name>
</gene>
<dbReference type="EMBL" id="PKMF04000104">
    <property type="protein sequence ID" value="KAK7850152.1"/>
    <property type="molecule type" value="Genomic_DNA"/>
</dbReference>
<dbReference type="PROSITE" id="PS51257">
    <property type="entry name" value="PROKAR_LIPOPROTEIN"/>
    <property type="match status" value="1"/>
</dbReference>